<name>A0AAE3WCQ9_9RHOB</name>
<keyword evidence="4" id="KW-0963">Cytoplasm</keyword>
<accession>A0AAE3WCQ9</accession>
<comment type="function">
    <text evidence="4">Nucleoside triphosphate pyrophosphatase. May have a dual role in cell division arrest and in preventing the incorporation of modified nucleotides into cellular nucleic acids.</text>
</comment>
<dbReference type="HAMAP" id="MF_00528">
    <property type="entry name" value="Maf"/>
    <property type="match status" value="1"/>
</dbReference>
<comment type="similarity">
    <text evidence="4">Belongs to the Maf family.</text>
</comment>
<dbReference type="AlphaFoldDB" id="A0AAE3WCQ9"/>
<dbReference type="GO" id="GO:0047429">
    <property type="term" value="F:nucleoside triphosphate diphosphatase activity"/>
    <property type="evidence" value="ECO:0007669"/>
    <property type="project" value="UniProtKB-EC"/>
</dbReference>
<dbReference type="GO" id="GO:0009117">
    <property type="term" value="P:nucleotide metabolic process"/>
    <property type="evidence" value="ECO:0007669"/>
    <property type="project" value="UniProtKB-KW"/>
</dbReference>
<dbReference type="SUPFAM" id="SSF52972">
    <property type="entry name" value="ITPase-like"/>
    <property type="match status" value="1"/>
</dbReference>
<dbReference type="GO" id="GO:0005737">
    <property type="term" value="C:cytoplasm"/>
    <property type="evidence" value="ECO:0007669"/>
    <property type="project" value="UniProtKB-SubCell"/>
</dbReference>
<comment type="subcellular location">
    <subcellularLocation>
        <location evidence="4">Cytoplasm</location>
    </subcellularLocation>
</comment>
<evidence type="ECO:0000256" key="1">
    <source>
        <dbReference type="ARBA" id="ARBA00001968"/>
    </source>
</evidence>
<comment type="cofactor">
    <cofactor evidence="1 4">
        <name>a divalent metal cation</name>
        <dbReference type="ChEBI" id="CHEBI:60240"/>
    </cofactor>
</comment>
<comment type="caution">
    <text evidence="5">The sequence shown here is derived from an EMBL/GenBank/DDBJ whole genome shotgun (WGS) entry which is preliminary data.</text>
</comment>
<keyword evidence="6" id="KW-1185">Reference proteome</keyword>
<dbReference type="Pfam" id="PF02545">
    <property type="entry name" value="Maf"/>
    <property type="match status" value="1"/>
</dbReference>
<dbReference type="CDD" id="cd00555">
    <property type="entry name" value="Maf"/>
    <property type="match status" value="1"/>
</dbReference>
<dbReference type="InterPro" id="IPR029001">
    <property type="entry name" value="ITPase-like_fam"/>
</dbReference>
<dbReference type="PIRSF" id="PIRSF006305">
    <property type="entry name" value="Maf"/>
    <property type="match status" value="1"/>
</dbReference>
<dbReference type="PANTHER" id="PTHR43213">
    <property type="entry name" value="BIFUNCTIONAL DTTP/UTP PYROPHOSPHATASE/METHYLTRANSFERASE PROTEIN-RELATED"/>
    <property type="match status" value="1"/>
</dbReference>
<reference evidence="5" key="2">
    <citation type="submission" date="2023-02" db="EMBL/GenBank/DDBJ databases">
        <title>'Rhodoalgimonas zhirmunskyi' gen. nov., isolated from a red alga.</title>
        <authorList>
            <person name="Nedashkovskaya O.I."/>
            <person name="Otstavnykh N.Y."/>
            <person name="Bystritskaya E.P."/>
            <person name="Balabanova L.A."/>
            <person name="Isaeva M.P."/>
        </authorList>
    </citation>
    <scope>NUCLEOTIDE SEQUENCE</scope>
    <source>
        <strain evidence="5">KCTC 52189</strain>
    </source>
</reference>
<organism evidence="5 6">
    <name type="scientific">Marimonas arenosa</name>
    <dbReference type="NCBI Taxonomy" id="1795305"/>
    <lineage>
        <taxon>Bacteria</taxon>
        <taxon>Pseudomonadati</taxon>
        <taxon>Pseudomonadota</taxon>
        <taxon>Alphaproteobacteria</taxon>
        <taxon>Rhodobacterales</taxon>
        <taxon>Paracoccaceae</taxon>
        <taxon>Marimonas</taxon>
    </lineage>
</organism>
<dbReference type="NCBIfam" id="TIGR00172">
    <property type="entry name" value="maf"/>
    <property type="match status" value="1"/>
</dbReference>
<dbReference type="EMBL" id="JANHAX010000003">
    <property type="protein sequence ID" value="MDQ2090309.1"/>
    <property type="molecule type" value="Genomic_DNA"/>
</dbReference>
<sequence>MPRPIILASGSEIRQTLLRNAAVPFDVMIPRLDEDAIKAALQADGAKPRDIADALAEGKAMKISAKQPDALVIGADQVLDFEGRLLSKPKDVEGACGQLDSLRGQRHSLLSAAVLCHQGRPVWRHVGQVRLTMRDFSDNYLDAYLKRNWDSIRWSVGGYKLEEEGVRLFSRIEGDYFNVLGLPLMEILAYLTASGDLDG</sequence>
<dbReference type="PANTHER" id="PTHR43213:SF5">
    <property type="entry name" value="BIFUNCTIONAL DTTP_UTP PYROPHOSPHATASE_METHYLTRANSFERASE PROTEIN-RELATED"/>
    <property type="match status" value="1"/>
</dbReference>
<protein>
    <recommendedName>
        <fullName evidence="4">Nucleoside triphosphate pyrophosphatase</fullName>
        <ecNumber evidence="4">3.6.1.9</ecNumber>
    </recommendedName>
    <alternativeName>
        <fullName evidence="4">Nucleotide pyrophosphatase</fullName>
        <shortName evidence="4">Nucleotide PPase</shortName>
    </alternativeName>
</protein>
<dbReference type="Gene3D" id="3.90.950.10">
    <property type="match status" value="1"/>
</dbReference>
<dbReference type="RefSeq" id="WP_306735598.1">
    <property type="nucleotide sequence ID" value="NZ_JANHAX010000003.1"/>
</dbReference>
<comment type="catalytic activity">
    <reaction evidence="4">
        <text>a ribonucleoside 5'-triphosphate + H2O = a ribonucleoside 5'-phosphate + diphosphate + H(+)</text>
        <dbReference type="Rhea" id="RHEA:23996"/>
        <dbReference type="ChEBI" id="CHEBI:15377"/>
        <dbReference type="ChEBI" id="CHEBI:15378"/>
        <dbReference type="ChEBI" id="CHEBI:33019"/>
        <dbReference type="ChEBI" id="CHEBI:58043"/>
        <dbReference type="ChEBI" id="CHEBI:61557"/>
        <dbReference type="EC" id="3.6.1.9"/>
    </reaction>
</comment>
<keyword evidence="2 4" id="KW-0378">Hydrolase</keyword>
<evidence type="ECO:0000256" key="3">
    <source>
        <dbReference type="ARBA" id="ARBA00023080"/>
    </source>
</evidence>
<comment type="caution">
    <text evidence="4">Lacks conserved residue(s) required for the propagation of feature annotation.</text>
</comment>
<evidence type="ECO:0000313" key="5">
    <source>
        <dbReference type="EMBL" id="MDQ2090309.1"/>
    </source>
</evidence>
<feature type="active site" description="Proton acceptor" evidence="4">
    <location>
        <position position="76"/>
    </location>
</feature>
<gene>
    <name evidence="5" type="ORF">NO357_10415</name>
</gene>
<dbReference type="EC" id="3.6.1.9" evidence="4"/>
<evidence type="ECO:0000256" key="4">
    <source>
        <dbReference type="HAMAP-Rule" id="MF_00528"/>
    </source>
</evidence>
<evidence type="ECO:0000313" key="6">
    <source>
        <dbReference type="Proteomes" id="UP001226762"/>
    </source>
</evidence>
<reference evidence="5" key="1">
    <citation type="submission" date="2022-07" db="EMBL/GenBank/DDBJ databases">
        <authorList>
            <person name="Otstavnykh N."/>
            <person name="Isaeva M."/>
            <person name="Bystritskaya E."/>
        </authorList>
    </citation>
    <scope>NUCLEOTIDE SEQUENCE</scope>
    <source>
        <strain evidence="5">KCTC 52189</strain>
    </source>
</reference>
<proteinExistence type="inferred from homology"/>
<comment type="catalytic activity">
    <reaction evidence="4">
        <text>a 2'-deoxyribonucleoside 5'-triphosphate + H2O = a 2'-deoxyribonucleoside 5'-phosphate + diphosphate + H(+)</text>
        <dbReference type="Rhea" id="RHEA:44644"/>
        <dbReference type="ChEBI" id="CHEBI:15377"/>
        <dbReference type="ChEBI" id="CHEBI:15378"/>
        <dbReference type="ChEBI" id="CHEBI:33019"/>
        <dbReference type="ChEBI" id="CHEBI:61560"/>
        <dbReference type="ChEBI" id="CHEBI:65317"/>
        <dbReference type="EC" id="3.6.1.9"/>
    </reaction>
</comment>
<keyword evidence="3 4" id="KW-0546">Nucleotide metabolism</keyword>
<dbReference type="InterPro" id="IPR003697">
    <property type="entry name" value="Maf-like"/>
</dbReference>
<evidence type="ECO:0000256" key="2">
    <source>
        <dbReference type="ARBA" id="ARBA00022801"/>
    </source>
</evidence>
<dbReference type="Proteomes" id="UP001226762">
    <property type="component" value="Unassembled WGS sequence"/>
</dbReference>